<dbReference type="GeneID" id="41966715"/>
<accession>A0A6P8ANN0</accession>
<dbReference type="Proteomes" id="UP000515153">
    <property type="component" value="Chromosome V"/>
</dbReference>
<gene>
    <name evidence="2" type="ORF">PgNI_11850</name>
</gene>
<dbReference type="OrthoDB" id="5243557at2759"/>
<reference evidence="2" key="3">
    <citation type="submission" date="2025-08" db="UniProtKB">
        <authorList>
            <consortium name="RefSeq"/>
        </authorList>
    </citation>
    <scope>IDENTIFICATION</scope>
    <source>
        <strain evidence="2">NI907</strain>
    </source>
</reference>
<dbReference type="AlphaFoldDB" id="A0A6P8ANN0"/>
<name>A0A6P8ANN0_PYRGI</name>
<dbReference type="RefSeq" id="XP_030976514.1">
    <property type="nucleotide sequence ID" value="XM_031131810.1"/>
</dbReference>
<reference evidence="1 2" key="1">
    <citation type="journal article" date="2019" name="Mol. Biol. Evol.">
        <title>Blast fungal genomes show frequent chromosomal changes, gene gains and losses, and effector gene turnover.</title>
        <authorList>
            <person name="Gomez Luciano L.B."/>
            <person name="Jason Tsai I."/>
            <person name="Chuma I."/>
            <person name="Tosa Y."/>
            <person name="Chen Y.H."/>
            <person name="Li J.Y."/>
            <person name="Li M.Y."/>
            <person name="Jade Lu M.Y."/>
            <person name="Nakayashiki H."/>
            <person name="Li W.H."/>
        </authorList>
    </citation>
    <scope>NUCLEOTIDE SEQUENCE [LARGE SCALE GENOMIC DNA]</scope>
    <source>
        <strain evidence="1 2">NI907</strain>
    </source>
</reference>
<reference evidence="2" key="2">
    <citation type="submission" date="2019-10" db="EMBL/GenBank/DDBJ databases">
        <authorList>
            <consortium name="NCBI Genome Project"/>
        </authorList>
    </citation>
    <scope>NUCLEOTIDE SEQUENCE</scope>
    <source>
        <strain evidence="2">NI907</strain>
    </source>
</reference>
<evidence type="ECO:0000313" key="2">
    <source>
        <dbReference type="RefSeq" id="XP_030976514.1"/>
    </source>
</evidence>
<evidence type="ECO:0000313" key="1">
    <source>
        <dbReference type="Proteomes" id="UP000515153"/>
    </source>
</evidence>
<organism evidence="1 2">
    <name type="scientific">Pyricularia grisea</name>
    <name type="common">Crabgrass-specific blast fungus</name>
    <name type="synonym">Magnaporthe grisea</name>
    <dbReference type="NCBI Taxonomy" id="148305"/>
    <lineage>
        <taxon>Eukaryota</taxon>
        <taxon>Fungi</taxon>
        <taxon>Dikarya</taxon>
        <taxon>Ascomycota</taxon>
        <taxon>Pezizomycotina</taxon>
        <taxon>Sordariomycetes</taxon>
        <taxon>Sordariomycetidae</taxon>
        <taxon>Magnaporthales</taxon>
        <taxon>Pyriculariaceae</taxon>
        <taxon>Pyricularia</taxon>
    </lineage>
</organism>
<sequence>MSFPACTPTRAGRQFYRRPRHPINWTEGDIAFLMPYTARRSEYDALSVPIPEKATCHPVIILKVCSTGSHYVVTTVSAYGVAPNGGPAPWTQHAHRYKSAHDFRAFVGTAPYVDDSGRHGTRALLNLGPGMQMPKPRTSWVYARTAFLVPASVLGVFSKSKTHLRMTTASLDDLRAHMAQCSSGKGGYRVLVDASSGRVNCACCCRGLLPRKPPVVPLLHLVTPLLTVDGAVAAVTGSCRTEYAPGPNHPLLSAIAPAGSRSFSPPPTAVPVVPVPTPAVQVQRTWAAIVARA</sequence>
<protein>
    <submittedName>
        <fullName evidence="2">Uncharacterized protein</fullName>
    </submittedName>
</protein>
<proteinExistence type="predicted"/>
<dbReference type="KEGG" id="pgri:PgNI_11850"/>
<keyword evidence="1" id="KW-1185">Reference proteome</keyword>